<protein>
    <recommendedName>
        <fullName evidence="1">Fibronectin type-III domain-containing protein</fullName>
    </recommendedName>
</protein>
<evidence type="ECO:0000259" key="1">
    <source>
        <dbReference type="PROSITE" id="PS50853"/>
    </source>
</evidence>
<reference evidence="2" key="1">
    <citation type="submission" date="2019-08" db="EMBL/GenBank/DDBJ databases">
        <authorList>
            <person name="Kucharzyk K."/>
            <person name="Murdoch R.W."/>
            <person name="Higgins S."/>
            <person name="Loffler F."/>
        </authorList>
    </citation>
    <scope>NUCLEOTIDE SEQUENCE</scope>
</reference>
<gene>
    <name evidence="2" type="ORF">SDC9_23345</name>
</gene>
<dbReference type="GO" id="GO:0008233">
    <property type="term" value="F:peptidase activity"/>
    <property type="evidence" value="ECO:0007669"/>
    <property type="project" value="InterPro"/>
</dbReference>
<dbReference type="AlphaFoldDB" id="A0A644UF55"/>
<name>A0A644UF55_9ZZZZ</name>
<dbReference type="GO" id="GO:0006508">
    <property type="term" value="P:proteolysis"/>
    <property type="evidence" value="ECO:0007669"/>
    <property type="project" value="InterPro"/>
</dbReference>
<dbReference type="SUPFAM" id="SSF49899">
    <property type="entry name" value="Concanavalin A-like lectins/glucanases"/>
    <property type="match status" value="1"/>
</dbReference>
<evidence type="ECO:0000313" key="2">
    <source>
        <dbReference type="EMBL" id="MPL77489.1"/>
    </source>
</evidence>
<dbReference type="Pfam" id="PF18962">
    <property type="entry name" value="Por_Secre_tail"/>
    <property type="match status" value="1"/>
</dbReference>
<dbReference type="InterPro" id="IPR026444">
    <property type="entry name" value="Secre_tail"/>
</dbReference>
<organism evidence="2">
    <name type="scientific">bioreactor metagenome</name>
    <dbReference type="NCBI Taxonomy" id="1076179"/>
    <lineage>
        <taxon>unclassified sequences</taxon>
        <taxon>metagenomes</taxon>
        <taxon>ecological metagenomes</taxon>
    </lineage>
</organism>
<proteinExistence type="predicted"/>
<feature type="domain" description="Fibronectin type-III" evidence="1">
    <location>
        <begin position="972"/>
        <end position="1070"/>
    </location>
</feature>
<dbReference type="Gene3D" id="2.60.120.260">
    <property type="entry name" value="Galactose-binding domain-like"/>
    <property type="match status" value="1"/>
</dbReference>
<dbReference type="NCBIfam" id="TIGR03296">
    <property type="entry name" value="M6dom_TIGR03296"/>
    <property type="match status" value="1"/>
</dbReference>
<dbReference type="EMBL" id="VSSQ01000107">
    <property type="protein sequence ID" value="MPL77489.1"/>
    <property type="molecule type" value="Genomic_DNA"/>
</dbReference>
<dbReference type="PROSITE" id="PS50853">
    <property type="entry name" value="FN3"/>
    <property type="match status" value="1"/>
</dbReference>
<dbReference type="PANTHER" id="PTHR41775">
    <property type="entry name" value="SECRETED PROTEIN-RELATED"/>
    <property type="match status" value="1"/>
</dbReference>
<dbReference type="SUPFAM" id="SSF49265">
    <property type="entry name" value="Fibronectin type III"/>
    <property type="match status" value="3"/>
</dbReference>
<dbReference type="Gene3D" id="2.60.40.10">
    <property type="entry name" value="Immunoglobulins"/>
    <property type="match status" value="1"/>
</dbReference>
<dbReference type="NCBIfam" id="TIGR04183">
    <property type="entry name" value="Por_Secre_tail"/>
    <property type="match status" value="1"/>
</dbReference>
<dbReference type="Pfam" id="PF05547">
    <property type="entry name" value="Peptidase_M6"/>
    <property type="match status" value="1"/>
</dbReference>
<dbReference type="InterPro" id="IPR013320">
    <property type="entry name" value="ConA-like_dom_sf"/>
</dbReference>
<accession>A0A644UF55</accession>
<dbReference type="PANTHER" id="PTHR41775:SF1">
    <property type="entry name" value="PEPTIDASE M6-LIKE DOMAIN-CONTAINING PROTEIN"/>
    <property type="match status" value="1"/>
</dbReference>
<dbReference type="InterPro" id="IPR013783">
    <property type="entry name" value="Ig-like_fold"/>
</dbReference>
<dbReference type="InterPro" id="IPR003961">
    <property type="entry name" value="FN3_dom"/>
</dbReference>
<dbReference type="SUPFAM" id="SSF55486">
    <property type="entry name" value="Metalloproteases ('zincins'), catalytic domain"/>
    <property type="match status" value="1"/>
</dbReference>
<dbReference type="InterPro" id="IPR008757">
    <property type="entry name" value="Peptidase_M6-like_domain"/>
</dbReference>
<comment type="caution">
    <text evidence="2">The sequence shown here is derived from an EMBL/GenBank/DDBJ whole genome shotgun (WGS) entry which is preliminary data.</text>
</comment>
<sequence length="1249" mass="137120">MKLVKSLFSIILFLTAFNYITIGAPADNTQILSKKQSNGKIISYTLNGDEFISWATSLDGYTLLENSNGDIVYAIINQEGRMVKSNVLAYDYQYRTIEDNIFLSSIKKGLFYNSSQIERFEQNRAQRYSSNSRNNTPTTGTPNFLVILVGFSDIPFNSANATTMQNQISQANYTTNGATGSVKDYFYDNSMGALNANFTVVGPYTLSHNQAYYGAESEAWHDTLPREMVAEACSLANQDVNFANFDNDNDGYVDMIHVIYAGRGQHNGGGTDAIWAHSWTLPTTPNFDGVYAYRYSCSNELRTTTSVDGIGTICHEMGHVLGLPDFYDTDYEGSGGQAIHLSSWDLMAGGSYNNSSKTPPYLSALERQMLGWLTPITLTASTSNCTLPAISDSNKAYKVVLSTNEFFMFEHRNKKKWDAYIPAKGMLVFQGDNNLINPWLTSGINDINVDPYDRGYFIVPASGDSTNINSTSTTFPGSTNQTTFINSTLKNGTPTGKSLIGIAYGADSVITFSYVNNTPTIAILPPTNITTTTATLNGNVTGSGITSKGFEYRVLGTTNFTQQAVTNNPLQLILNNLLVNTTYEYRIYVTTSFGTIYSPIETFSTDCGLIINPPFTETFDASFTCWNQTSSDNNIFTVVTYGASPSCTPHSGTKMLRYNSFGISANNWTALFTPKINFNSNNSYNLNFWIYRTNGTYSDQQEGIEIYISSTQSLNSATLIGFISNDRTATPSISSDGWYNYTCSLPASTTGYNYLIFKAISGYGYNIYIDDISITQTAITTPTISYNSTTNITHNSATFNASCTQGAQTISSKGFKYKSLNDANWTTLQNSSTISPFNANVNNLNPNTTYYVKSYITTQTNTYESAIDTFTTLPLISPIVSTDSSTLSNQTSAILYGTYTQGTYSILTSGFQYKKSNSSTWITIYQTTNNPSFSNTIINLDPNSTYQYKAFVSNMSGLFYGETKSFTTPIVPPTVITNETTNVTDYSLTLNGTIIAGSETITSQGFEYKLVTSSTWTTIATDLNGNSITYNLSELLHSSTYEYRAYAITASGTVYGSIQSFTTLAITPPTVITNPGTPTSGTTATLSGNITAGTEPILAQGFEWKQTNASQWEEVSATLNGDAITYDLINLIPEQSYQFKARATTASGVTYGLIETFNTLGLIEVEGKEISIIIYPNPTSSVSNIKIENVYGNIIIRITDVSGRVLQKIEENVNNGYETQIDLSNYSKGVYFINITTDKSQRTEKLILK</sequence>
<dbReference type="InterPro" id="IPR036116">
    <property type="entry name" value="FN3_sf"/>
</dbReference>